<sequence length="131" mass="15364">MHKWSSLGACSFTFRGFMGLDRNRRASTYGLGPTKDGSYQASRIIDLDLIRDELRDELLMEKEDVRDEMHTLLVNKFQMDQLSISCNRISLPKSMQFHPMNLFKNQKIWSLYSSLSLFNFIIHKPNVLFHC</sequence>
<accession>A0AAP0PET6</accession>
<evidence type="ECO:0000313" key="2">
    <source>
        <dbReference type="Proteomes" id="UP001417504"/>
    </source>
</evidence>
<dbReference type="EMBL" id="JBBNAE010000003">
    <property type="protein sequence ID" value="KAK9138040.1"/>
    <property type="molecule type" value="Genomic_DNA"/>
</dbReference>
<proteinExistence type="predicted"/>
<keyword evidence="2" id="KW-1185">Reference proteome</keyword>
<evidence type="ECO:0000313" key="1">
    <source>
        <dbReference type="EMBL" id="KAK9138040.1"/>
    </source>
</evidence>
<organism evidence="1 2">
    <name type="scientific">Stephania japonica</name>
    <dbReference type="NCBI Taxonomy" id="461633"/>
    <lineage>
        <taxon>Eukaryota</taxon>
        <taxon>Viridiplantae</taxon>
        <taxon>Streptophyta</taxon>
        <taxon>Embryophyta</taxon>
        <taxon>Tracheophyta</taxon>
        <taxon>Spermatophyta</taxon>
        <taxon>Magnoliopsida</taxon>
        <taxon>Ranunculales</taxon>
        <taxon>Menispermaceae</taxon>
        <taxon>Menispermoideae</taxon>
        <taxon>Cissampelideae</taxon>
        <taxon>Stephania</taxon>
    </lineage>
</organism>
<protein>
    <submittedName>
        <fullName evidence="1">Uncharacterized protein</fullName>
    </submittedName>
</protein>
<dbReference type="AlphaFoldDB" id="A0AAP0PET6"/>
<dbReference type="Proteomes" id="UP001417504">
    <property type="component" value="Unassembled WGS sequence"/>
</dbReference>
<gene>
    <name evidence="1" type="ORF">Sjap_008634</name>
</gene>
<comment type="caution">
    <text evidence="1">The sequence shown here is derived from an EMBL/GenBank/DDBJ whole genome shotgun (WGS) entry which is preliminary data.</text>
</comment>
<name>A0AAP0PET6_9MAGN</name>
<reference evidence="1 2" key="1">
    <citation type="submission" date="2024-01" db="EMBL/GenBank/DDBJ databases">
        <title>Genome assemblies of Stephania.</title>
        <authorList>
            <person name="Yang L."/>
        </authorList>
    </citation>
    <scope>NUCLEOTIDE SEQUENCE [LARGE SCALE GENOMIC DNA]</scope>
    <source>
        <strain evidence="1">QJT</strain>
        <tissue evidence="1">Leaf</tissue>
    </source>
</reference>